<dbReference type="Pfam" id="PF00528">
    <property type="entry name" value="BPD_transp_1"/>
    <property type="match status" value="1"/>
</dbReference>
<evidence type="ECO:0000256" key="6">
    <source>
        <dbReference type="ARBA" id="ARBA00023136"/>
    </source>
</evidence>
<feature type="transmembrane region" description="Helical" evidence="7">
    <location>
        <begin position="107"/>
        <end position="128"/>
    </location>
</feature>
<comment type="caution">
    <text evidence="9">The sequence shown here is derived from an EMBL/GenBank/DDBJ whole genome shotgun (WGS) entry which is preliminary data.</text>
</comment>
<keyword evidence="2 7" id="KW-0813">Transport</keyword>
<dbReference type="SUPFAM" id="SSF161098">
    <property type="entry name" value="MetI-like"/>
    <property type="match status" value="1"/>
</dbReference>
<gene>
    <name evidence="9" type="ORF">B5766_09640</name>
</gene>
<keyword evidence="5 7" id="KW-1133">Transmembrane helix</keyword>
<keyword evidence="3" id="KW-1003">Cell membrane</keyword>
<keyword evidence="4 7" id="KW-0812">Transmembrane</keyword>
<evidence type="ECO:0000256" key="2">
    <source>
        <dbReference type="ARBA" id="ARBA00022448"/>
    </source>
</evidence>
<accession>A0A2A6FQ49</accession>
<comment type="subcellular location">
    <subcellularLocation>
        <location evidence="1 7">Cell membrane</location>
        <topology evidence="1 7">Multi-pass membrane protein</topology>
    </subcellularLocation>
</comment>
<evidence type="ECO:0000259" key="8">
    <source>
        <dbReference type="PROSITE" id="PS50928"/>
    </source>
</evidence>
<feature type="transmembrane region" description="Helical" evidence="7">
    <location>
        <begin position="73"/>
        <end position="95"/>
    </location>
</feature>
<dbReference type="EMBL" id="NAEP01000046">
    <property type="protein sequence ID" value="PDQ34716.1"/>
    <property type="molecule type" value="Genomic_DNA"/>
</dbReference>
<dbReference type="CDD" id="cd06261">
    <property type="entry name" value="TM_PBP2"/>
    <property type="match status" value="1"/>
</dbReference>
<evidence type="ECO:0000256" key="5">
    <source>
        <dbReference type="ARBA" id="ARBA00022989"/>
    </source>
</evidence>
<evidence type="ECO:0000256" key="1">
    <source>
        <dbReference type="ARBA" id="ARBA00004651"/>
    </source>
</evidence>
<evidence type="ECO:0000313" key="10">
    <source>
        <dbReference type="Proteomes" id="UP000219994"/>
    </source>
</evidence>
<evidence type="ECO:0000256" key="3">
    <source>
        <dbReference type="ARBA" id="ARBA00022475"/>
    </source>
</evidence>
<dbReference type="InterPro" id="IPR050901">
    <property type="entry name" value="BP-dep_ABC_trans_perm"/>
</dbReference>
<dbReference type="GO" id="GO:0055085">
    <property type="term" value="P:transmembrane transport"/>
    <property type="evidence" value="ECO:0007669"/>
    <property type="project" value="InterPro"/>
</dbReference>
<dbReference type="PANTHER" id="PTHR32243">
    <property type="entry name" value="MALTOSE TRANSPORT SYSTEM PERMEASE-RELATED"/>
    <property type="match status" value="1"/>
</dbReference>
<name>A0A2A6FQ49_9MICO</name>
<dbReference type="PROSITE" id="PS50928">
    <property type="entry name" value="ABC_TM1"/>
    <property type="match status" value="1"/>
</dbReference>
<feature type="domain" description="ABC transmembrane type-1" evidence="8">
    <location>
        <begin position="69"/>
        <end position="264"/>
    </location>
</feature>
<feature type="transmembrane region" description="Helical" evidence="7">
    <location>
        <begin position="181"/>
        <end position="203"/>
    </location>
</feature>
<feature type="transmembrane region" description="Helical" evidence="7">
    <location>
        <begin position="246"/>
        <end position="264"/>
    </location>
</feature>
<dbReference type="Proteomes" id="UP000219994">
    <property type="component" value="Unassembled WGS sequence"/>
</dbReference>
<protein>
    <recommendedName>
        <fullName evidence="8">ABC transmembrane type-1 domain-containing protein</fullName>
    </recommendedName>
</protein>
<proteinExistence type="inferred from homology"/>
<dbReference type="Gene3D" id="1.10.3720.10">
    <property type="entry name" value="MetI-like"/>
    <property type="match status" value="1"/>
</dbReference>
<sequence>MRSRFTKIVPYIGLVAFLIIFGIPVYWILLSSVLPPNQNLSSPPTLFTLHPTLQSFERALQQGPGIEYLRNSLIFALSSSLASVFLAFFAAYAFARLKFRGSGALMLLLLLTMALPQIATTIPLFQLYAKLGLVDTVGGLVLLEASVLVPMTAWLMVSFIKQIPADLENAAYIDGANFVQTIQLIVMPLMRPAFITMFLLNFITSWNELFYPLVFSSSSASRTLTVGLVQLNQENSGAAARPWDLMSAYAAIMIIPIIILVALMQRRIIAGLTAGATK</sequence>
<dbReference type="AlphaFoldDB" id="A0A2A6FQ49"/>
<evidence type="ECO:0000256" key="4">
    <source>
        <dbReference type="ARBA" id="ARBA00022692"/>
    </source>
</evidence>
<dbReference type="InterPro" id="IPR000515">
    <property type="entry name" value="MetI-like"/>
</dbReference>
<organism evidence="9 10">
    <name type="scientific">Candidatus Lumbricidiphila eiseniae</name>
    <dbReference type="NCBI Taxonomy" id="1969409"/>
    <lineage>
        <taxon>Bacteria</taxon>
        <taxon>Bacillati</taxon>
        <taxon>Actinomycetota</taxon>
        <taxon>Actinomycetes</taxon>
        <taxon>Micrococcales</taxon>
        <taxon>Microbacteriaceae</taxon>
        <taxon>Candidatus Lumbricidiphila</taxon>
    </lineage>
</organism>
<dbReference type="PANTHER" id="PTHR32243:SF18">
    <property type="entry name" value="INNER MEMBRANE ABC TRANSPORTER PERMEASE PROTEIN YCJP"/>
    <property type="match status" value="1"/>
</dbReference>
<dbReference type="InterPro" id="IPR035906">
    <property type="entry name" value="MetI-like_sf"/>
</dbReference>
<keyword evidence="6 7" id="KW-0472">Membrane</keyword>
<evidence type="ECO:0000256" key="7">
    <source>
        <dbReference type="RuleBase" id="RU363032"/>
    </source>
</evidence>
<feature type="transmembrane region" description="Helical" evidence="7">
    <location>
        <begin position="12"/>
        <end position="34"/>
    </location>
</feature>
<evidence type="ECO:0000313" key="9">
    <source>
        <dbReference type="EMBL" id="PDQ34716.1"/>
    </source>
</evidence>
<comment type="similarity">
    <text evidence="7">Belongs to the binding-protein-dependent transport system permease family.</text>
</comment>
<reference evidence="10" key="1">
    <citation type="submission" date="2017-03" db="EMBL/GenBank/DDBJ databases">
        <authorList>
            <person name="Lund M.B."/>
        </authorList>
    </citation>
    <scope>NUCLEOTIDE SEQUENCE [LARGE SCALE GENOMIC DNA]</scope>
</reference>
<feature type="transmembrane region" description="Helical" evidence="7">
    <location>
        <begin position="140"/>
        <end position="160"/>
    </location>
</feature>
<dbReference type="GO" id="GO:0005886">
    <property type="term" value="C:plasma membrane"/>
    <property type="evidence" value="ECO:0007669"/>
    <property type="project" value="UniProtKB-SubCell"/>
</dbReference>